<dbReference type="Proteomes" id="UP001208570">
    <property type="component" value="Unassembled WGS sequence"/>
</dbReference>
<comment type="caution">
    <text evidence="2">The sequence shown here is derived from an EMBL/GenBank/DDBJ whole genome shotgun (WGS) entry which is preliminary data.</text>
</comment>
<feature type="transmembrane region" description="Helical" evidence="1">
    <location>
        <begin position="240"/>
        <end position="262"/>
    </location>
</feature>
<gene>
    <name evidence="2" type="ORF">LSH36_90g04009</name>
</gene>
<sequence length="302" mass="33844">MDLTDIVRSASLVVVFLLVAVFADRKLWMTTDILATVGFGATFAIFPRVLLGFQVADQLDAAHLSLARVYGLSLLCSAFIWYITSETRDGTVPITLMMSRVSSCSLTLMVQVYSFWGLAKSSKYWTDQFLWFGILGTTLWLLGNLIHLMKSSDFSTYPQYNIRLNSHLRLDSWLMTVIAFSLVAFPTFIVQHLYGVKANPIHLHICRCLGALSFGESVISLQAPGFLHERDKKAQLCARILWSVLITTPWLASALLFGLVSLNALSHISLLIILPLTNAMIGYFTEANIIYRVPVKNDLKRN</sequence>
<evidence type="ECO:0000256" key="1">
    <source>
        <dbReference type="SAM" id="Phobius"/>
    </source>
</evidence>
<reference evidence="2" key="1">
    <citation type="journal article" date="2023" name="Mol. Biol. Evol.">
        <title>Third-Generation Sequencing Reveals the Adaptive Role of the Epigenome in Three Deep-Sea Polychaetes.</title>
        <authorList>
            <person name="Perez M."/>
            <person name="Aroh O."/>
            <person name="Sun Y."/>
            <person name="Lan Y."/>
            <person name="Juniper S.K."/>
            <person name="Young C.R."/>
            <person name="Angers B."/>
            <person name="Qian P.Y."/>
        </authorList>
    </citation>
    <scope>NUCLEOTIDE SEQUENCE</scope>
    <source>
        <strain evidence="2">P08H-3</strain>
    </source>
</reference>
<keyword evidence="1" id="KW-0812">Transmembrane</keyword>
<feature type="transmembrane region" description="Helical" evidence="1">
    <location>
        <begin position="35"/>
        <end position="56"/>
    </location>
</feature>
<evidence type="ECO:0000313" key="2">
    <source>
        <dbReference type="EMBL" id="KAK2162865.1"/>
    </source>
</evidence>
<proteinExistence type="predicted"/>
<feature type="transmembrane region" description="Helical" evidence="1">
    <location>
        <begin position="95"/>
        <end position="116"/>
    </location>
</feature>
<dbReference type="AlphaFoldDB" id="A0AAD9NAG0"/>
<keyword evidence="3" id="KW-1185">Reference proteome</keyword>
<accession>A0AAD9NAG0</accession>
<name>A0AAD9NAG0_9ANNE</name>
<keyword evidence="1" id="KW-0472">Membrane</keyword>
<keyword evidence="1" id="KW-1133">Transmembrane helix</keyword>
<feature type="transmembrane region" description="Helical" evidence="1">
    <location>
        <begin position="62"/>
        <end position="83"/>
    </location>
</feature>
<evidence type="ECO:0000313" key="3">
    <source>
        <dbReference type="Proteomes" id="UP001208570"/>
    </source>
</evidence>
<protein>
    <submittedName>
        <fullName evidence="2">Uncharacterized protein</fullName>
    </submittedName>
</protein>
<feature type="transmembrane region" description="Helical" evidence="1">
    <location>
        <begin position="268"/>
        <end position="291"/>
    </location>
</feature>
<organism evidence="2 3">
    <name type="scientific">Paralvinella palmiformis</name>
    <dbReference type="NCBI Taxonomy" id="53620"/>
    <lineage>
        <taxon>Eukaryota</taxon>
        <taxon>Metazoa</taxon>
        <taxon>Spiralia</taxon>
        <taxon>Lophotrochozoa</taxon>
        <taxon>Annelida</taxon>
        <taxon>Polychaeta</taxon>
        <taxon>Sedentaria</taxon>
        <taxon>Canalipalpata</taxon>
        <taxon>Terebellida</taxon>
        <taxon>Terebelliformia</taxon>
        <taxon>Alvinellidae</taxon>
        <taxon>Paralvinella</taxon>
    </lineage>
</organism>
<dbReference type="EMBL" id="JAODUP010000090">
    <property type="protein sequence ID" value="KAK2162865.1"/>
    <property type="molecule type" value="Genomic_DNA"/>
</dbReference>
<feature type="transmembrane region" description="Helical" evidence="1">
    <location>
        <begin position="170"/>
        <end position="189"/>
    </location>
</feature>
<feature type="transmembrane region" description="Helical" evidence="1">
    <location>
        <begin position="6"/>
        <end position="23"/>
    </location>
</feature>
<feature type="transmembrane region" description="Helical" evidence="1">
    <location>
        <begin position="128"/>
        <end position="149"/>
    </location>
</feature>